<dbReference type="GeneID" id="117140525"/>
<keyword evidence="12" id="KW-0735">Signal-anchor</keyword>
<evidence type="ECO:0000256" key="11">
    <source>
        <dbReference type="ARBA" id="ARBA00022741"/>
    </source>
</evidence>
<keyword evidence="13 23" id="KW-1133">Transmembrane helix</keyword>
<organism evidence="25 26">
    <name type="scientific">Drosophila mauritiana</name>
    <name type="common">Fruit fly</name>
    <dbReference type="NCBI Taxonomy" id="7226"/>
    <lineage>
        <taxon>Eukaryota</taxon>
        <taxon>Metazoa</taxon>
        <taxon>Ecdysozoa</taxon>
        <taxon>Arthropoda</taxon>
        <taxon>Hexapoda</taxon>
        <taxon>Insecta</taxon>
        <taxon>Pterygota</taxon>
        <taxon>Neoptera</taxon>
        <taxon>Endopterygota</taxon>
        <taxon>Diptera</taxon>
        <taxon>Brachycera</taxon>
        <taxon>Muscomorpha</taxon>
        <taxon>Ephydroidea</taxon>
        <taxon>Drosophilidae</taxon>
        <taxon>Drosophila</taxon>
        <taxon>Sophophora</taxon>
    </lineage>
</organism>
<reference evidence="26" key="1">
    <citation type="submission" date="2025-08" db="UniProtKB">
        <authorList>
            <consortium name="RefSeq"/>
        </authorList>
    </citation>
    <scope>IDENTIFICATION</scope>
    <source>
        <strain evidence="26">Mau12</strain>
        <tissue evidence="26">Whole Body</tissue>
    </source>
</reference>
<dbReference type="InterPro" id="IPR003378">
    <property type="entry name" value="Fringe-like_glycosylTrfase"/>
</dbReference>
<evidence type="ECO:0000256" key="8">
    <source>
        <dbReference type="ARBA" id="ARBA00022679"/>
    </source>
</evidence>
<dbReference type="RefSeq" id="XP_033159397.1">
    <property type="nucleotide sequence ID" value="XM_033303506.1"/>
</dbReference>
<keyword evidence="10" id="KW-0479">Metal-binding</keyword>
<protein>
    <recommendedName>
        <fullName evidence="18">Glycoprotein-N-acetylgalactosamine 3-beta-galactosyltransferase 1</fullName>
        <ecNumber evidence="6">2.4.1.122</ecNumber>
    </recommendedName>
    <alternativeName>
        <fullName evidence="20">Core 1 O-glycan T-synthase</fullName>
    </alternativeName>
    <alternativeName>
        <fullName evidence="21">Core 1 UDP-galactose:N-acetylgalactosamine-alpha-R beta 1,3-galactosyltransferase 1</fullName>
    </alternativeName>
    <alternativeName>
        <fullName evidence="19">Core 1 beta1,3-galactosyltransferase 1</fullName>
    </alternativeName>
</protein>
<dbReference type="FunFam" id="3.90.550.50:FF:000017">
    <property type="entry name" value="Glycoprotein-N-acetylgalactosamine 3-beta-galactosyltransferase 1"/>
    <property type="match status" value="1"/>
</dbReference>
<comment type="pathway">
    <text evidence="3">Protein modification; protein glycosylation.</text>
</comment>
<evidence type="ECO:0000256" key="18">
    <source>
        <dbReference type="ARBA" id="ARBA00040898"/>
    </source>
</evidence>
<feature type="transmembrane region" description="Helical" evidence="23">
    <location>
        <begin position="6"/>
        <end position="29"/>
    </location>
</feature>
<evidence type="ECO:0000256" key="3">
    <source>
        <dbReference type="ARBA" id="ARBA00004922"/>
    </source>
</evidence>
<comment type="subcellular location">
    <subcellularLocation>
        <location evidence="2">Membrane</location>
        <topology evidence="2">Single-pass type II membrane protein</topology>
    </subcellularLocation>
</comment>
<evidence type="ECO:0000313" key="26">
    <source>
        <dbReference type="RefSeq" id="XP_033159397.1"/>
    </source>
</evidence>
<dbReference type="Proteomes" id="UP000515162">
    <property type="component" value="Chromosome 3L"/>
</dbReference>
<keyword evidence="25" id="KW-1185">Reference proteome</keyword>
<dbReference type="PANTHER" id="PTHR23033">
    <property type="entry name" value="BETA1,3-GALACTOSYLTRANSFERASE"/>
    <property type="match status" value="1"/>
</dbReference>
<evidence type="ECO:0000256" key="6">
    <source>
        <dbReference type="ARBA" id="ARBA00012557"/>
    </source>
</evidence>
<evidence type="ECO:0000256" key="16">
    <source>
        <dbReference type="ARBA" id="ARBA00023180"/>
    </source>
</evidence>
<comment type="similarity">
    <text evidence="4">Belongs to the glycosyltransferase 31 family. Beta3-Gal-T subfamily.</text>
</comment>
<dbReference type="PANTHER" id="PTHR23033:SF14">
    <property type="entry name" value="GLYCOPROTEIN-N-ACETYLGALACTOSAMINE 3-BETA-GALACTOSYLTRANSFERASE 1-RELATED"/>
    <property type="match status" value="1"/>
</dbReference>
<comment type="subunit">
    <text evidence="5">Homodimer; disulfide-linked.</text>
</comment>
<evidence type="ECO:0000313" key="25">
    <source>
        <dbReference type="Proteomes" id="UP000515162"/>
    </source>
</evidence>
<comment type="cofactor">
    <cofactor evidence="1">
        <name>Mn(2+)</name>
        <dbReference type="ChEBI" id="CHEBI:29035"/>
    </cofactor>
</comment>
<evidence type="ECO:0000256" key="2">
    <source>
        <dbReference type="ARBA" id="ARBA00004606"/>
    </source>
</evidence>
<dbReference type="EC" id="2.4.1.122" evidence="6"/>
<evidence type="ECO:0000256" key="5">
    <source>
        <dbReference type="ARBA" id="ARBA00011748"/>
    </source>
</evidence>
<evidence type="ECO:0000259" key="24">
    <source>
        <dbReference type="Pfam" id="PF02434"/>
    </source>
</evidence>
<proteinExistence type="inferred from homology"/>
<keyword evidence="7" id="KW-0328">Glycosyltransferase</keyword>
<evidence type="ECO:0000256" key="17">
    <source>
        <dbReference type="ARBA" id="ARBA00023211"/>
    </source>
</evidence>
<evidence type="ECO:0000256" key="9">
    <source>
        <dbReference type="ARBA" id="ARBA00022692"/>
    </source>
</evidence>
<keyword evidence="8" id="KW-0808">Transferase</keyword>
<comment type="function">
    <text evidence="22">Glycosyltransferase that generates the core 1 O-glycan Gal-beta1-3GalNAc-alpha1-Ser/Thr (T antigen), which is a precursor for many extended O-glycans in glycoproteins.</text>
</comment>
<dbReference type="InterPro" id="IPR026050">
    <property type="entry name" value="C1GALT1/C1GALT1_chp1"/>
</dbReference>
<evidence type="ECO:0000256" key="10">
    <source>
        <dbReference type="ARBA" id="ARBA00022723"/>
    </source>
</evidence>
<keyword evidence="9 23" id="KW-0812">Transmembrane</keyword>
<dbReference type="GO" id="GO:0030145">
    <property type="term" value="F:manganese ion binding"/>
    <property type="evidence" value="ECO:0007669"/>
    <property type="project" value="UniProtKB-ARBA"/>
</dbReference>
<dbReference type="GO" id="GO:0000166">
    <property type="term" value="F:nucleotide binding"/>
    <property type="evidence" value="ECO:0007669"/>
    <property type="project" value="UniProtKB-KW"/>
</dbReference>
<keyword evidence="14 23" id="KW-0472">Membrane</keyword>
<dbReference type="Gene3D" id="3.90.550.50">
    <property type="match status" value="1"/>
</dbReference>
<feature type="domain" description="Fringe-like glycosyltransferase" evidence="24">
    <location>
        <begin position="68"/>
        <end position="239"/>
    </location>
</feature>
<name>A0A6P8JS33_DROMA</name>
<evidence type="ECO:0000256" key="20">
    <source>
        <dbReference type="ARBA" id="ARBA00042009"/>
    </source>
</evidence>
<keyword evidence="11" id="KW-0547">Nucleotide-binding</keyword>
<dbReference type="GO" id="GO:0016263">
    <property type="term" value="F:glycoprotein-N-acetylgalactosamine 3-beta-galactosyltransferase activity"/>
    <property type="evidence" value="ECO:0007669"/>
    <property type="project" value="UniProtKB-EC"/>
</dbReference>
<keyword evidence="17" id="KW-0464">Manganese</keyword>
<evidence type="ECO:0000256" key="21">
    <source>
        <dbReference type="ARBA" id="ARBA00043065"/>
    </source>
</evidence>
<evidence type="ECO:0000256" key="1">
    <source>
        <dbReference type="ARBA" id="ARBA00001936"/>
    </source>
</evidence>
<evidence type="ECO:0000256" key="4">
    <source>
        <dbReference type="ARBA" id="ARBA00006462"/>
    </source>
</evidence>
<evidence type="ECO:0000256" key="15">
    <source>
        <dbReference type="ARBA" id="ARBA00023157"/>
    </source>
</evidence>
<evidence type="ECO:0000256" key="7">
    <source>
        <dbReference type="ARBA" id="ARBA00022676"/>
    </source>
</evidence>
<evidence type="ECO:0000256" key="23">
    <source>
        <dbReference type="SAM" id="Phobius"/>
    </source>
</evidence>
<keyword evidence="15" id="KW-1015">Disulfide bond</keyword>
<dbReference type="AlphaFoldDB" id="A0A6P8JS33"/>
<keyword evidence="16" id="KW-0325">Glycoprotein</keyword>
<dbReference type="Pfam" id="PF02434">
    <property type="entry name" value="Fringe"/>
    <property type="match status" value="1"/>
</dbReference>
<sequence length="360" mass="41908">MILVMVRNIIFLVLGIMLGIRLTDFIGYLKLWRNNDLRASERAALLKYPVASEEHLATWLRREVRILCLVLTMPSSHATKAALVNRTWGARCNKLIFMSSQKDPSLNILQINKSESRKNLYAKVRTGMAYVHEHYLNEYDWFLKADDDTYIVMENLRLFLYPYDPESSVYFGCRFKAYFSQGYMSGGGGYVLSRDALRRLNLFALNSTSICKLNGEPEDVQIGHCLQDVGVVAGDTRDFQGHHRFLPVNPFTVFPTILTNSWLEGYFFHKPNVGLHAYTHNYNAHKVMFCSFKRSDCCAASAISFHYVKDFEFELFEFFLYYLRVFGLHRTPRALPSRLGFHQMNERLQYWSQQVTDNKN</sequence>
<dbReference type="GO" id="GO:0016020">
    <property type="term" value="C:membrane"/>
    <property type="evidence" value="ECO:0007669"/>
    <property type="project" value="UniProtKB-SubCell"/>
</dbReference>
<evidence type="ECO:0000256" key="19">
    <source>
        <dbReference type="ARBA" id="ARBA00041226"/>
    </source>
</evidence>
<evidence type="ECO:0000256" key="13">
    <source>
        <dbReference type="ARBA" id="ARBA00022989"/>
    </source>
</evidence>
<evidence type="ECO:0000256" key="22">
    <source>
        <dbReference type="ARBA" id="ARBA00059245"/>
    </source>
</evidence>
<gene>
    <name evidence="26" type="primary">LOC117140525</name>
</gene>
<evidence type="ECO:0000256" key="14">
    <source>
        <dbReference type="ARBA" id="ARBA00023136"/>
    </source>
</evidence>
<accession>A0A6P8JS33</accession>
<evidence type="ECO:0000256" key="12">
    <source>
        <dbReference type="ARBA" id="ARBA00022968"/>
    </source>
</evidence>